<dbReference type="InterPro" id="IPR051531">
    <property type="entry name" value="N-acetyltransferase"/>
</dbReference>
<protein>
    <submittedName>
        <fullName evidence="2">GNAT family N-acetyltransferase</fullName>
    </submittedName>
</protein>
<dbReference type="AlphaFoldDB" id="A0A974NQV7"/>
<dbReference type="InterPro" id="IPR000182">
    <property type="entry name" value="GNAT_dom"/>
</dbReference>
<evidence type="ECO:0000259" key="1">
    <source>
        <dbReference type="PROSITE" id="PS51186"/>
    </source>
</evidence>
<dbReference type="GO" id="GO:0008999">
    <property type="term" value="F:protein-N-terminal-alanine acetyltransferase activity"/>
    <property type="evidence" value="ECO:0007669"/>
    <property type="project" value="TreeGrafter"/>
</dbReference>
<reference evidence="2 3" key="1">
    <citation type="submission" date="2021-01" db="EMBL/GenBank/DDBJ databases">
        <title>FDA dAtabase for Regulatory Grade micrObial Sequences (FDA-ARGOS): Supporting development and validation of Infectious Disease Dx tests.</title>
        <authorList>
            <person name="Nelson B."/>
            <person name="Plummer A."/>
            <person name="Tallon L."/>
            <person name="Sadzewicz L."/>
            <person name="Zhao X."/>
            <person name="Boylan J."/>
            <person name="Ott S."/>
            <person name="Bowen H."/>
            <person name="Vavikolanu K."/>
            <person name="Mehta A."/>
            <person name="Aluvathingal J."/>
            <person name="Nadendla S."/>
            <person name="Myers T."/>
            <person name="Yan Y."/>
            <person name="Sichtig H."/>
        </authorList>
    </citation>
    <scope>NUCLEOTIDE SEQUENCE [LARGE SCALE GENOMIC DNA]</scope>
    <source>
        <strain evidence="2 3">FDAARGOS_1161</strain>
    </source>
</reference>
<keyword evidence="3" id="KW-1185">Reference proteome</keyword>
<dbReference type="Pfam" id="PF13302">
    <property type="entry name" value="Acetyltransf_3"/>
    <property type="match status" value="1"/>
</dbReference>
<sequence length="178" mass="20540">MFPKLETSRLILREIGNEDIKSIFSIFSNSDVTRFYGMEPMENVDQAKQLITNFTKSYQKKQGIRWGIVKKEDNELLGTIGFNNWVPKNKRAEIGYDLHPSNWRKGYATEAIQCVMSYGFSEMDLNRIGAIVYLENKASSQLLKSIGFAAEGILKDYMLQDGHFYDVTMFSLLKHSRE</sequence>
<dbReference type="RefSeq" id="WP_040372248.1">
    <property type="nucleotide sequence ID" value="NZ_CP068053.1"/>
</dbReference>
<dbReference type="PROSITE" id="PS51186">
    <property type="entry name" value="GNAT"/>
    <property type="match status" value="1"/>
</dbReference>
<evidence type="ECO:0000313" key="3">
    <source>
        <dbReference type="Proteomes" id="UP000595254"/>
    </source>
</evidence>
<evidence type="ECO:0000313" key="2">
    <source>
        <dbReference type="EMBL" id="QQT02176.1"/>
    </source>
</evidence>
<dbReference type="Gene3D" id="3.40.630.30">
    <property type="match status" value="1"/>
</dbReference>
<dbReference type="KEGG" id="ppsr:I6J18_10220"/>
<dbReference type="InterPro" id="IPR016181">
    <property type="entry name" value="Acyl_CoA_acyltransferase"/>
</dbReference>
<gene>
    <name evidence="2" type="ORF">I6J18_10220</name>
</gene>
<dbReference type="PANTHER" id="PTHR43792">
    <property type="entry name" value="GNAT FAMILY, PUTATIVE (AFU_ORTHOLOGUE AFUA_3G00765)-RELATED-RELATED"/>
    <property type="match status" value="1"/>
</dbReference>
<organism evidence="2 3">
    <name type="scientific">Peribacillus psychrosaccharolyticus</name>
    <name type="common">Bacillus psychrosaccharolyticus</name>
    <dbReference type="NCBI Taxonomy" id="1407"/>
    <lineage>
        <taxon>Bacteria</taxon>
        <taxon>Bacillati</taxon>
        <taxon>Bacillota</taxon>
        <taxon>Bacilli</taxon>
        <taxon>Bacillales</taxon>
        <taxon>Bacillaceae</taxon>
        <taxon>Peribacillus</taxon>
    </lineage>
</organism>
<name>A0A974NQV7_PERPY</name>
<dbReference type="Proteomes" id="UP000595254">
    <property type="component" value="Chromosome"/>
</dbReference>
<dbReference type="GO" id="GO:0005737">
    <property type="term" value="C:cytoplasm"/>
    <property type="evidence" value="ECO:0007669"/>
    <property type="project" value="TreeGrafter"/>
</dbReference>
<feature type="domain" description="N-acetyltransferase" evidence="1">
    <location>
        <begin position="22"/>
        <end position="174"/>
    </location>
</feature>
<dbReference type="SUPFAM" id="SSF55729">
    <property type="entry name" value="Acyl-CoA N-acyltransferases (Nat)"/>
    <property type="match status" value="1"/>
</dbReference>
<accession>A0A974NQV7</accession>
<proteinExistence type="predicted"/>
<dbReference type="PANTHER" id="PTHR43792:SF9">
    <property type="entry name" value="RIBOSOMAL-PROTEIN-ALANINE ACETYLTRANSFERASE"/>
    <property type="match status" value="1"/>
</dbReference>
<dbReference type="EMBL" id="CP068053">
    <property type="protein sequence ID" value="QQT02176.1"/>
    <property type="molecule type" value="Genomic_DNA"/>
</dbReference>